<dbReference type="HOGENOM" id="CLU_1541273_0_0_1"/>
<protein>
    <submittedName>
        <fullName evidence="1">Uncharacterized protein</fullName>
    </submittedName>
</protein>
<sequence length="174" mass="19795">MTYLQRHYLLDLRHEKTMTCIANIQYTLSQKSSSVKCRLHIKKILFKAANLHERSCSYKRHETLLQSATGFDPTCFFVHHSFLRVISLSTILSTKTAPTNSESVSLCLQNHAAPTYQHHNASTVHHSGTRLAAKSCLFFENHNPAVYADCSQAKKSHICHTEISTMPRNNCYNT</sequence>
<proteinExistence type="predicted"/>
<organism evidence="1 2">
    <name type="scientific">Vavraia culicis (isolate floridensis)</name>
    <name type="common">Microsporidian parasite</name>
    <dbReference type="NCBI Taxonomy" id="948595"/>
    <lineage>
        <taxon>Eukaryota</taxon>
        <taxon>Fungi</taxon>
        <taxon>Fungi incertae sedis</taxon>
        <taxon>Microsporidia</taxon>
        <taxon>Pleistophoridae</taxon>
        <taxon>Vavraia</taxon>
    </lineage>
</organism>
<reference evidence="2" key="1">
    <citation type="submission" date="2011-03" db="EMBL/GenBank/DDBJ databases">
        <title>The genome sequence of Vavraia culicis strain floridensis.</title>
        <authorList>
            <consortium name="The Broad Institute Genome Sequencing Platform"/>
            <person name="Cuomo C."/>
            <person name="Becnel J."/>
            <person name="Sanscrainte N."/>
            <person name="Young S.K."/>
            <person name="Zeng Q."/>
            <person name="Gargeya S."/>
            <person name="Fitzgerald M."/>
            <person name="Haas B."/>
            <person name="Abouelleil A."/>
            <person name="Alvarado L."/>
            <person name="Arachchi H.M."/>
            <person name="Berlin A."/>
            <person name="Chapman S.B."/>
            <person name="Gearin G."/>
            <person name="Goldberg J."/>
            <person name="Griggs A."/>
            <person name="Gujja S."/>
            <person name="Hansen M."/>
            <person name="Heiman D."/>
            <person name="Howarth C."/>
            <person name="Larimer J."/>
            <person name="Lui A."/>
            <person name="MacDonald P.J.P."/>
            <person name="McCowen C."/>
            <person name="Montmayeur A."/>
            <person name="Murphy C."/>
            <person name="Neiman D."/>
            <person name="Pearson M."/>
            <person name="Priest M."/>
            <person name="Roberts A."/>
            <person name="Saif S."/>
            <person name="Shea T."/>
            <person name="Sisk P."/>
            <person name="Stolte C."/>
            <person name="Sykes S."/>
            <person name="Wortman J."/>
            <person name="Nusbaum C."/>
            <person name="Birren B."/>
        </authorList>
    </citation>
    <scope>NUCLEOTIDE SEQUENCE [LARGE SCALE GENOMIC DNA]</scope>
    <source>
        <strain evidence="2">floridensis</strain>
    </source>
</reference>
<dbReference type="RefSeq" id="XP_008074520.1">
    <property type="nucleotide sequence ID" value="XM_008076329.1"/>
</dbReference>
<dbReference type="InParanoid" id="L2GTM8"/>
<dbReference type="GeneID" id="19879378"/>
<evidence type="ECO:0000313" key="2">
    <source>
        <dbReference type="Proteomes" id="UP000011081"/>
    </source>
</evidence>
<keyword evidence="2" id="KW-1185">Reference proteome</keyword>
<dbReference type="Proteomes" id="UP000011081">
    <property type="component" value="Unassembled WGS sequence"/>
</dbReference>
<gene>
    <name evidence="1" type="ORF">VCUG_01500</name>
</gene>
<dbReference type="AlphaFoldDB" id="L2GTM8"/>
<dbReference type="EMBL" id="GL877427">
    <property type="protein sequence ID" value="ELA46969.1"/>
    <property type="molecule type" value="Genomic_DNA"/>
</dbReference>
<name>L2GTM8_VAVCU</name>
<accession>L2GTM8</accession>
<evidence type="ECO:0000313" key="1">
    <source>
        <dbReference type="EMBL" id="ELA46969.1"/>
    </source>
</evidence>
<dbReference type="VEuPathDB" id="MicrosporidiaDB:VCUG_01500"/>